<evidence type="ECO:0000256" key="6">
    <source>
        <dbReference type="ARBA" id="ARBA00022989"/>
    </source>
</evidence>
<feature type="transmembrane region" description="Helical" evidence="8">
    <location>
        <begin position="229"/>
        <end position="252"/>
    </location>
</feature>
<evidence type="ECO:0000313" key="10">
    <source>
        <dbReference type="Proteomes" id="UP000095256"/>
    </source>
</evidence>
<feature type="transmembrane region" description="Helical" evidence="8">
    <location>
        <begin position="12"/>
        <end position="32"/>
    </location>
</feature>
<dbReference type="Pfam" id="PF01040">
    <property type="entry name" value="UbiA"/>
    <property type="match status" value="1"/>
</dbReference>
<dbReference type="GO" id="GO:0009234">
    <property type="term" value="P:menaquinone biosynthetic process"/>
    <property type="evidence" value="ECO:0007669"/>
    <property type="project" value="UniProtKB-UniPathway"/>
</dbReference>
<dbReference type="PIRSF" id="PIRSF005355">
    <property type="entry name" value="UBIAD1"/>
    <property type="match status" value="1"/>
</dbReference>
<evidence type="ECO:0000256" key="5">
    <source>
        <dbReference type="ARBA" id="ARBA00022692"/>
    </source>
</evidence>
<evidence type="ECO:0000256" key="2">
    <source>
        <dbReference type="ARBA" id="ARBA00004863"/>
    </source>
</evidence>
<feature type="transmembrane region" description="Helical" evidence="8">
    <location>
        <begin position="88"/>
        <end position="107"/>
    </location>
</feature>
<sequence>MSLNVFLKVVEIQTKLASLFPFILGILFSVAYFHQFHLGYTVLFFIGMLVFDMATTAINNYMDFQKAKSETYKFEENIIGQSGVSPALVRKMIFAMIAFSAVVGIFLSLKTGWLFLVMGGICCFIGIFYTFGPIPLSRMPLGEVFSGFTMGLGIFAMTIYLNVLTNRPFYLALDFAKGTFALTGNLWAVMAIVWASLPIVFTIANIMLANNLRDLDTDIENHRYTLVYYIGRPHGVVLFQLLMLASYAVILVGWPFGVYRWPILLVFLSLPVVLKNLKTFKEELPQPKSFRHSIKNLLAFNGSYALGLLLTIIIEKIQG</sequence>
<comment type="subcellular location">
    <subcellularLocation>
        <location evidence="1">Membrane</location>
        <topology evidence="1">Multi-pass membrane protein</topology>
    </subcellularLocation>
</comment>
<dbReference type="STRING" id="762845.BCR26_13195"/>
<dbReference type="OrthoDB" id="9767568at2"/>
<evidence type="ECO:0000313" key="9">
    <source>
        <dbReference type="EMBL" id="OEH82522.1"/>
    </source>
</evidence>
<comment type="caution">
    <text evidence="9">The sequence shown here is derived from an EMBL/GenBank/DDBJ whole genome shotgun (WGS) entry which is preliminary data.</text>
</comment>
<evidence type="ECO:0000256" key="4">
    <source>
        <dbReference type="ARBA" id="ARBA00022679"/>
    </source>
</evidence>
<dbReference type="PANTHER" id="PTHR13929:SF0">
    <property type="entry name" value="UBIA PRENYLTRANSFERASE DOMAIN-CONTAINING PROTEIN 1"/>
    <property type="match status" value="1"/>
</dbReference>
<dbReference type="NCBIfam" id="NF009926">
    <property type="entry name" value="PRK13387.1"/>
    <property type="match status" value="1"/>
</dbReference>
<evidence type="ECO:0000256" key="3">
    <source>
        <dbReference type="ARBA" id="ARBA00022428"/>
    </source>
</evidence>
<dbReference type="CDD" id="cd13962">
    <property type="entry name" value="PT_UbiA_UBIAD1"/>
    <property type="match status" value="1"/>
</dbReference>
<keyword evidence="4 9" id="KW-0808">Transferase</keyword>
<accession>A0A1E5KXD5</accession>
<dbReference type="GO" id="GO:0042371">
    <property type="term" value="P:vitamin K biosynthetic process"/>
    <property type="evidence" value="ECO:0007669"/>
    <property type="project" value="TreeGrafter"/>
</dbReference>
<dbReference type="EMBL" id="MIEK01000021">
    <property type="protein sequence ID" value="OEH82522.1"/>
    <property type="molecule type" value="Genomic_DNA"/>
</dbReference>
<dbReference type="InterPro" id="IPR026046">
    <property type="entry name" value="UBIAD1"/>
</dbReference>
<evidence type="ECO:0000256" key="1">
    <source>
        <dbReference type="ARBA" id="ARBA00004141"/>
    </source>
</evidence>
<feature type="transmembrane region" description="Helical" evidence="8">
    <location>
        <begin position="38"/>
        <end position="58"/>
    </location>
</feature>
<dbReference type="Gene3D" id="1.10.357.140">
    <property type="entry name" value="UbiA prenyltransferase"/>
    <property type="match status" value="1"/>
</dbReference>
<dbReference type="PANTHER" id="PTHR13929">
    <property type="entry name" value="1,4-DIHYDROXY-2-NAPHTHOATE OCTAPRENYLTRANSFERASE"/>
    <property type="match status" value="1"/>
</dbReference>
<feature type="transmembrane region" description="Helical" evidence="8">
    <location>
        <begin position="144"/>
        <end position="165"/>
    </location>
</feature>
<dbReference type="Proteomes" id="UP000095256">
    <property type="component" value="Unassembled WGS sequence"/>
</dbReference>
<proteinExistence type="predicted"/>
<dbReference type="InterPro" id="IPR000537">
    <property type="entry name" value="UbiA_prenyltransferase"/>
</dbReference>
<keyword evidence="5 8" id="KW-0812">Transmembrane</keyword>
<reference evidence="9 10" key="1">
    <citation type="submission" date="2016-09" db="EMBL/GenBank/DDBJ databases">
        <authorList>
            <person name="Capua I."/>
            <person name="De Benedictis P."/>
            <person name="Joannis T."/>
            <person name="Lombin L.H."/>
            <person name="Cattoli G."/>
        </authorList>
    </citation>
    <scope>NUCLEOTIDE SEQUENCE [LARGE SCALE GENOMIC DNA]</scope>
    <source>
        <strain evidence="9 10">LMG 25899</strain>
    </source>
</reference>
<comment type="pathway">
    <text evidence="2">Quinol/quinone metabolism; menaquinone biosynthesis.</text>
</comment>
<organism evidence="9 10">
    <name type="scientific">Enterococcus rivorum</name>
    <dbReference type="NCBI Taxonomy" id="762845"/>
    <lineage>
        <taxon>Bacteria</taxon>
        <taxon>Bacillati</taxon>
        <taxon>Bacillota</taxon>
        <taxon>Bacilli</taxon>
        <taxon>Lactobacillales</taxon>
        <taxon>Enterococcaceae</taxon>
        <taxon>Enterococcus</taxon>
    </lineage>
</organism>
<feature type="transmembrane region" description="Helical" evidence="8">
    <location>
        <begin position="185"/>
        <end position="208"/>
    </location>
</feature>
<feature type="transmembrane region" description="Helical" evidence="8">
    <location>
        <begin position="113"/>
        <end position="132"/>
    </location>
</feature>
<dbReference type="NCBIfam" id="NF004752">
    <property type="entry name" value="PRK06080.1-4"/>
    <property type="match status" value="1"/>
</dbReference>
<keyword evidence="3" id="KW-0474">Menaquinone biosynthesis</keyword>
<keyword evidence="10" id="KW-1185">Reference proteome</keyword>
<dbReference type="InterPro" id="IPR044878">
    <property type="entry name" value="UbiA_sf"/>
</dbReference>
<dbReference type="RefSeq" id="WP_069698519.1">
    <property type="nucleotide sequence ID" value="NZ_JAGGMA010000028.1"/>
</dbReference>
<feature type="transmembrane region" description="Helical" evidence="8">
    <location>
        <begin position="297"/>
        <end position="314"/>
    </location>
</feature>
<evidence type="ECO:0000256" key="7">
    <source>
        <dbReference type="ARBA" id="ARBA00023136"/>
    </source>
</evidence>
<dbReference type="GO" id="GO:0016020">
    <property type="term" value="C:membrane"/>
    <property type="evidence" value="ECO:0007669"/>
    <property type="project" value="UniProtKB-SubCell"/>
</dbReference>
<keyword evidence="6 8" id="KW-1133">Transmembrane helix</keyword>
<name>A0A1E5KXD5_9ENTE</name>
<evidence type="ECO:0000256" key="8">
    <source>
        <dbReference type="SAM" id="Phobius"/>
    </source>
</evidence>
<dbReference type="GO" id="GO:0004659">
    <property type="term" value="F:prenyltransferase activity"/>
    <property type="evidence" value="ECO:0007669"/>
    <property type="project" value="InterPro"/>
</dbReference>
<dbReference type="AlphaFoldDB" id="A0A1E5KXD5"/>
<keyword evidence="7 8" id="KW-0472">Membrane</keyword>
<dbReference type="UniPathway" id="UPA00079"/>
<gene>
    <name evidence="9" type="ORF">BCR26_13195</name>
</gene>
<protein>
    <submittedName>
        <fullName evidence="9">1,4-dihydroxy-2-naphthoate polyprenyltransferase</fullName>
    </submittedName>
</protein>